<dbReference type="EMBL" id="VIGI01000006">
    <property type="protein sequence ID" value="KAB8298736.1"/>
    <property type="molecule type" value="Genomic_DNA"/>
</dbReference>
<dbReference type="Proteomes" id="UP000326757">
    <property type="component" value="Unassembled WGS sequence"/>
</dbReference>
<dbReference type="AlphaFoldDB" id="A0A5N6K7N7"/>
<organism evidence="2 3">
    <name type="scientific">Monilinia laxa</name>
    <name type="common">Brown rot fungus</name>
    <name type="synonym">Sclerotinia laxa</name>
    <dbReference type="NCBI Taxonomy" id="61186"/>
    <lineage>
        <taxon>Eukaryota</taxon>
        <taxon>Fungi</taxon>
        <taxon>Dikarya</taxon>
        <taxon>Ascomycota</taxon>
        <taxon>Pezizomycotina</taxon>
        <taxon>Leotiomycetes</taxon>
        <taxon>Helotiales</taxon>
        <taxon>Sclerotiniaceae</taxon>
        <taxon>Monilinia</taxon>
    </lineage>
</organism>
<sequence>MPPVSHEPKMDDASNMYHDDQTSIANTVLNVILCGMAAYMVLIYIVYVVSLVLWARADRAEEMERSQLEVGIEDGTEDEREKFLNEETF</sequence>
<proteinExistence type="predicted"/>
<reference evidence="2 3" key="1">
    <citation type="submission" date="2019-06" db="EMBL/GenBank/DDBJ databases">
        <title>Genome Sequence of the Brown Rot Fungal Pathogen Monilinia laxa.</title>
        <authorList>
            <person name="De Miccolis Angelini R.M."/>
            <person name="Landi L."/>
            <person name="Abate D."/>
            <person name="Pollastro S."/>
            <person name="Romanazzi G."/>
            <person name="Faretra F."/>
        </authorList>
    </citation>
    <scope>NUCLEOTIDE SEQUENCE [LARGE SCALE GENOMIC DNA]</scope>
    <source>
        <strain evidence="2 3">Mlax316</strain>
    </source>
</reference>
<evidence type="ECO:0000313" key="3">
    <source>
        <dbReference type="Proteomes" id="UP000326757"/>
    </source>
</evidence>
<keyword evidence="1" id="KW-0812">Transmembrane</keyword>
<keyword evidence="3" id="KW-1185">Reference proteome</keyword>
<protein>
    <submittedName>
        <fullName evidence="2">Uncharacterized protein</fullName>
    </submittedName>
</protein>
<keyword evidence="1" id="KW-1133">Transmembrane helix</keyword>
<name>A0A5N6K7N7_MONLA</name>
<gene>
    <name evidence="2" type="ORF">EYC80_000911</name>
</gene>
<keyword evidence="1" id="KW-0472">Membrane</keyword>
<accession>A0A5N6K7N7</accession>
<evidence type="ECO:0000313" key="2">
    <source>
        <dbReference type="EMBL" id="KAB8298736.1"/>
    </source>
</evidence>
<feature type="transmembrane region" description="Helical" evidence="1">
    <location>
        <begin position="28"/>
        <end position="55"/>
    </location>
</feature>
<evidence type="ECO:0000256" key="1">
    <source>
        <dbReference type="SAM" id="Phobius"/>
    </source>
</evidence>
<comment type="caution">
    <text evidence="2">The sequence shown here is derived from an EMBL/GenBank/DDBJ whole genome shotgun (WGS) entry which is preliminary data.</text>
</comment>